<proteinExistence type="predicted"/>
<dbReference type="OrthoDB" id="9786503at2"/>
<protein>
    <submittedName>
        <fullName evidence="4">NAD(P)/FAD-dependent oxidoreductase</fullName>
    </submittedName>
</protein>
<dbReference type="PANTHER" id="PTHR48105">
    <property type="entry name" value="THIOREDOXIN REDUCTASE 1-RELATED-RELATED"/>
    <property type="match status" value="1"/>
</dbReference>
<dbReference type="EMBL" id="SMLM01000001">
    <property type="protein sequence ID" value="TFZ05859.1"/>
    <property type="molecule type" value="Genomic_DNA"/>
</dbReference>
<evidence type="ECO:0000313" key="5">
    <source>
        <dbReference type="Proteomes" id="UP000298180"/>
    </source>
</evidence>
<keyword evidence="2" id="KW-0560">Oxidoreductase</keyword>
<evidence type="ECO:0000259" key="3">
    <source>
        <dbReference type="Pfam" id="PF07992"/>
    </source>
</evidence>
<dbReference type="InterPro" id="IPR036188">
    <property type="entry name" value="FAD/NAD-bd_sf"/>
</dbReference>
<dbReference type="Gene3D" id="3.50.50.60">
    <property type="entry name" value="FAD/NAD(P)-binding domain"/>
    <property type="match status" value="2"/>
</dbReference>
<feature type="domain" description="FAD/NAD(P)-binding" evidence="3">
    <location>
        <begin position="7"/>
        <end position="286"/>
    </location>
</feature>
<dbReference type="InterPro" id="IPR050097">
    <property type="entry name" value="Ferredoxin-NADP_redctase_2"/>
</dbReference>
<dbReference type="SUPFAM" id="SSF51905">
    <property type="entry name" value="FAD/NAD(P)-binding domain"/>
    <property type="match status" value="1"/>
</dbReference>
<evidence type="ECO:0000256" key="2">
    <source>
        <dbReference type="ARBA" id="ARBA00023002"/>
    </source>
</evidence>
<keyword evidence="1" id="KW-0285">Flavoprotein</keyword>
<reference evidence="4 5" key="1">
    <citation type="submission" date="2019-03" db="EMBL/GenBank/DDBJ databases">
        <title>Ramlibacter henchirensis DSM 14656, whole genome shotgun sequence.</title>
        <authorList>
            <person name="Zhang X."/>
            <person name="Feng G."/>
            <person name="Zhu H."/>
        </authorList>
    </citation>
    <scope>NUCLEOTIDE SEQUENCE [LARGE SCALE GENOMIC DNA]</scope>
    <source>
        <strain evidence="4 5">DSM 14656</strain>
    </source>
</reference>
<dbReference type="GO" id="GO:0016491">
    <property type="term" value="F:oxidoreductase activity"/>
    <property type="evidence" value="ECO:0007669"/>
    <property type="project" value="UniProtKB-KW"/>
</dbReference>
<name>A0A4Z0C6Z0_9BURK</name>
<dbReference type="Pfam" id="PF07992">
    <property type="entry name" value="Pyr_redox_2"/>
    <property type="match status" value="1"/>
</dbReference>
<gene>
    <name evidence="4" type="ORF">EZ313_04175</name>
</gene>
<dbReference type="RefSeq" id="WP_135261944.1">
    <property type="nucleotide sequence ID" value="NZ_SMLM01000001.1"/>
</dbReference>
<sequence>MKEELLDCLVIGGGPAGLTASIYLARFKRRVLVVDAGASRLHWIPRSRNVPGFPDGIEGRELLERMREHAARYDVPVVQACVQSLAGRDGGFEARLEGRVLRARKLLLATGARDVTPELPGLEPGLAAGNVRYCPVCDGFETQRKRVAVLGKEVHGLRESLFVAGFDNQVTWLSMGSQQDVQPEQLTRLRDCGVLIADQMPLHIRCEPGHGVEVEMVDGRKLTFDVLYPALGLTHASELAISMGAKAEEDGQLVVDDHLQTTVPGLYAAGDVAAGLNQISVAYGHAAIASTAIHNCL</sequence>
<dbReference type="InterPro" id="IPR023753">
    <property type="entry name" value="FAD/NAD-binding_dom"/>
</dbReference>
<dbReference type="AlphaFoldDB" id="A0A4Z0C6Z0"/>
<evidence type="ECO:0000256" key="1">
    <source>
        <dbReference type="ARBA" id="ARBA00022630"/>
    </source>
</evidence>
<comment type="caution">
    <text evidence="4">The sequence shown here is derived from an EMBL/GenBank/DDBJ whole genome shotgun (WGS) entry which is preliminary data.</text>
</comment>
<accession>A0A4Z0C6Z0</accession>
<organism evidence="4 5">
    <name type="scientific">Ramlibacter henchirensis</name>
    <dbReference type="NCBI Taxonomy" id="204072"/>
    <lineage>
        <taxon>Bacteria</taxon>
        <taxon>Pseudomonadati</taxon>
        <taxon>Pseudomonadota</taxon>
        <taxon>Betaproteobacteria</taxon>
        <taxon>Burkholderiales</taxon>
        <taxon>Comamonadaceae</taxon>
        <taxon>Ramlibacter</taxon>
    </lineage>
</organism>
<dbReference type="Proteomes" id="UP000298180">
    <property type="component" value="Unassembled WGS sequence"/>
</dbReference>
<dbReference type="PRINTS" id="PR00368">
    <property type="entry name" value="FADPNR"/>
</dbReference>
<dbReference type="PRINTS" id="PR00469">
    <property type="entry name" value="PNDRDTASEII"/>
</dbReference>
<evidence type="ECO:0000313" key="4">
    <source>
        <dbReference type="EMBL" id="TFZ05859.1"/>
    </source>
</evidence>
<keyword evidence="5" id="KW-1185">Reference proteome</keyword>